<dbReference type="Proteomes" id="UP000092730">
    <property type="component" value="Chromosome 1"/>
</dbReference>
<accession>A0A1B9GFT9</accession>
<keyword evidence="3" id="KW-1185">Reference proteome</keyword>
<reference evidence="1" key="3">
    <citation type="submission" date="2014-01" db="EMBL/GenBank/DDBJ databases">
        <title>Evolution of pathogenesis and genome organization in the Tremellales.</title>
        <authorList>
            <person name="Cuomo C."/>
            <person name="Litvintseva A."/>
            <person name="Heitman J."/>
            <person name="Chen Y."/>
            <person name="Sun S."/>
            <person name="Springer D."/>
            <person name="Dromer F."/>
            <person name="Young S."/>
            <person name="Zeng Q."/>
            <person name="Chapman S."/>
            <person name="Gujja S."/>
            <person name="Saif S."/>
            <person name="Birren B."/>
        </authorList>
    </citation>
    <scope>NUCLEOTIDE SEQUENCE</scope>
    <source>
        <strain evidence="1">CBS 10118</strain>
    </source>
</reference>
<sequence length="191" mass="22100">MGISKSRGSSKSWRREKLHLTVACWATSKDSFWYNKSSEQSRIASEIKYLWYDSRRNPLSGQYYFEDTPTQLKIYPVTRHDKPQSMKSLKYDYERFLRGDFGPSSDKRENSQSRSCLLTRWLHRGEGEGTAPYDTRDARDIPMSRKSIIYASNSAPPRSLVEVPAIRGDRAEPSDRPVDWDAWLAGNYNGS</sequence>
<dbReference type="EMBL" id="KI894018">
    <property type="protein sequence ID" value="OCF29877.1"/>
    <property type="molecule type" value="Genomic_DNA"/>
</dbReference>
<name>A0A1B9GFT9_9TREE</name>
<reference evidence="2" key="2">
    <citation type="submission" date="2013-07" db="EMBL/GenBank/DDBJ databases">
        <authorList>
            <consortium name="The Broad Institute Genome Sequencing Platform"/>
            <person name="Cuomo C."/>
            <person name="Litvintseva A."/>
            <person name="Chen Y."/>
            <person name="Heitman J."/>
            <person name="Sun S."/>
            <person name="Springer D."/>
            <person name="Dromer F."/>
            <person name="Young S.K."/>
            <person name="Zeng Q."/>
            <person name="Gargeya S."/>
            <person name="Fitzgerald M."/>
            <person name="Abouelleil A."/>
            <person name="Alvarado L."/>
            <person name="Berlin A.M."/>
            <person name="Chapman S.B."/>
            <person name="Dewar J."/>
            <person name="Goldberg J."/>
            <person name="Griggs A."/>
            <person name="Gujja S."/>
            <person name="Hansen M."/>
            <person name="Howarth C."/>
            <person name="Imamovic A."/>
            <person name="Larimer J."/>
            <person name="McCowan C."/>
            <person name="Murphy C."/>
            <person name="Pearson M."/>
            <person name="Priest M."/>
            <person name="Roberts A."/>
            <person name="Saif S."/>
            <person name="Shea T."/>
            <person name="Sykes S."/>
            <person name="Wortman J."/>
            <person name="Nusbaum C."/>
            <person name="Birren B."/>
        </authorList>
    </citation>
    <scope>NUCLEOTIDE SEQUENCE</scope>
    <source>
        <strain evidence="2">CBS 10118</strain>
    </source>
</reference>
<evidence type="ECO:0000313" key="1">
    <source>
        <dbReference type="EMBL" id="OCF29877.1"/>
    </source>
</evidence>
<dbReference type="EMBL" id="CP144541">
    <property type="protein sequence ID" value="WVW80711.1"/>
    <property type="molecule type" value="Genomic_DNA"/>
</dbReference>
<dbReference type="KEGG" id="kbi:30205789"/>
<organism evidence="1">
    <name type="scientific">Kwoniella bestiolae CBS 10118</name>
    <dbReference type="NCBI Taxonomy" id="1296100"/>
    <lineage>
        <taxon>Eukaryota</taxon>
        <taxon>Fungi</taxon>
        <taxon>Dikarya</taxon>
        <taxon>Basidiomycota</taxon>
        <taxon>Agaricomycotina</taxon>
        <taxon>Tremellomycetes</taxon>
        <taxon>Tremellales</taxon>
        <taxon>Cryptococcaceae</taxon>
        <taxon>Kwoniella</taxon>
    </lineage>
</organism>
<reference evidence="2" key="4">
    <citation type="submission" date="2024-02" db="EMBL/GenBank/DDBJ databases">
        <title>Comparative genomics of Cryptococcus and Kwoniella reveals pathogenesis evolution and contrasting modes of karyotype evolution via chromosome fusion or intercentromeric recombination.</title>
        <authorList>
            <person name="Coelho M.A."/>
            <person name="David-Palma M."/>
            <person name="Shea T."/>
            <person name="Bowers K."/>
            <person name="McGinley-Smith S."/>
            <person name="Mohammad A.W."/>
            <person name="Gnirke A."/>
            <person name="Yurkov A.M."/>
            <person name="Nowrousian M."/>
            <person name="Sun S."/>
            <person name="Cuomo C.A."/>
            <person name="Heitman J."/>
        </authorList>
    </citation>
    <scope>NUCLEOTIDE SEQUENCE</scope>
    <source>
        <strain evidence="2">CBS 10118</strain>
    </source>
</reference>
<dbReference type="VEuPathDB" id="FungiDB:I302_01390"/>
<protein>
    <submittedName>
        <fullName evidence="1">Uncharacterized protein</fullName>
    </submittedName>
</protein>
<reference evidence="1" key="1">
    <citation type="submission" date="2013-07" db="EMBL/GenBank/DDBJ databases">
        <title>The Genome Sequence of Cryptococcus bestiolae CBS10118.</title>
        <authorList>
            <consortium name="The Broad Institute Genome Sequencing Platform"/>
            <person name="Cuomo C."/>
            <person name="Litvintseva A."/>
            <person name="Chen Y."/>
            <person name="Heitman J."/>
            <person name="Sun S."/>
            <person name="Springer D."/>
            <person name="Dromer F."/>
            <person name="Young S.K."/>
            <person name="Zeng Q."/>
            <person name="Gargeya S."/>
            <person name="Fitzgerald M."/>
            <person name="Abouelleil A."/>
            <person name="Alvarado L."/>
            <person name="Berlin A.M."/>
            <person name="Chapman S.B."/>
            <person name="Dewar J."/>
            <person name="Goldberg J."/>
            <person name="Griggs A."/>
            <person name="Gujja S."/>
            <person name="Hansen M."/>
            <person name="Howarth C."/>
            <person name="Imamovic A."/>
            <person name="Larimer J."/>
            <person name="McCowan C."/>
            <person name="Murphy C."/>
            <person name="Pearson M."/>
            <person name="Priest M."/>
            <person name="Roberts A."/>
            <person name="Saif S."/>
            <person name="Shea T."/>
            <person name="Sykes S."/>
            <person name="Wortman J."/>
            <person name="Nusbaum C."/>
            <person name="Birren B."/>
        </authorList>
    </citation>
    <scope>NUCLEOTIDE SEQUENCE [LARGE SCALE GENOMIC DNA]</scope>
    <source>
        <strain evidence="1">CBS 10118</strain>
    </source>
</reference>
<dbReference type="RefSeq" id="XP_019050947.1">
    <property type="nucleotide sequence ID" value="XM_019188069.1"/>
</dbReference>
<dbReference type="AlphaFoldDB" id="A0A1B9GFT9"/>
<evidence type="ECO:0000313" key="2">
    <source>
        <dbReference type="EMBL" id="WVW80711.1"/>
    </source>
</evidence>
<gene>
    <name evidence="1" type="ORF">I302_01390</name>
    <name evidence="2" type="ORF">I302_102697</name>
</gene>
<dbReference type="GeneID" id="30205789"/>
<proteinExistence type="predicted"/>
<evidence type="ECO:0000313" key="3">
    <source>
        <dbReference type="Proteomes" id="UP000092730"/>
    </source>
</evidence>